<dbReference type="OrthoDB" id="8137294at2"/>
<reference evidence="2" key="1">
    <citation type="submission" date="2017-11" db="EMBL/GenBank/DDBJ databases">
        <authorList>
            <person name="Kuznetsova I."/>
            <person name="Sazanova A."/>
            <person name="Chirak E."/>
            <person name="Safronova V."/>
            <person name="Willems A."/>
        </authorList>
    </citation>
    <scope>NUCLEOTIDE SEQUENCE [LARGE SCALE GENOMIC DNA]</scope>
    <source>
        <strain evidence="2">STM 196</strain>
    </source>
</reference>
<dbReference type="Proteomes" id="UP000241444">
    <property type="component" value="Unassembled WGS sequence"/>
</dbReference>
<dbReference type="InterPro" id="IPR012349">
    <property type="entry name" value="Split_barrel_FMN-bd"/>
</dbReference>
<dbReference type="Pfam" id="PF12900">
    <property type="entry name" value="Pyridox_ox_2"/>
    <property type="match status" value="1"/>
</dbReference>
<evidence type="ECO:0000313" key="1">
    <source>
        <dbReference type="EMBL" id="PSH63014.1"/>
    </source>
</evidence>
<keyword evidence="2" id="KW-1185">Reference proteome</keyword>
<dbReference type="SUPFAM" id="SSF50475">
    <property type="entry name" value="FMN-binding split barrel"/>
    <property type="match status" value="1"/>
</dbReference>
<dbReference type="EMBL" id="PGGO01000026">
    <property type="protein sequence ID" value="PSH63014.1"/>
    <property type="molecule type" value="Genomic_DNA"/>
</dbReference>
<sequence length="149" mass="17152">MHITEMDQFEIMQVLEHATVGRLACVHDGQPYIVPLNFICHLGCLYSFTTFGKKIEWMRANPRVCVEFDNIAATNDWQSVIVTGHYEELAGDPDTVDARNEAYALLSRRAEWWEPAYVKTVIRDHVRGLQPVYFRILITEKTGHKAVKS</sequence>
<dbReference type="RefSeq" id="WP_106713693.1">
    <property type="nucleotide sequence ID" value="NZ_PGGO01000026.1"/>
</dbReference>
<comment type="caution">
    <text evidence="1">The sequence shown here is derived from an EMBL/GenBank/DDBJ whole genome shotgun (WGS) entry which is preliminary data.</text>
</comment>
<proteinExistence type="predicted"/>
<evidence type="ECO:0000313" key="2">
    <source>
        <dbReference type="Proteomes" id="UP000241444"/>
    </source>
</evidence>
<organism evidence="1 2">
    <name type="scientific">Phyllobacterium brassicacearum</name>
    <dbReference type="NCBI Taxonomy" id="314235"/>
    <lineage>
        <taxon>Bacteria</taxon>
        <taxon>Pseudomonadati</taxon>
        <taxon>Pseudomonadota</taxon>
        <taxon>Alphaproteobacteria</taxon>
        <taxon>Hyphomicrobiales</taxon>
        <taxon>Phyllobacteriaceae</taxon>
        <taxon>Phyllobacterium</taxon>
    </lineage>
</organism>
<protein>
    <submittedName>
        <fullName evidence="1">Pyridoxamine 5'-phosphate oxidase family protein</fullName>
    </submittedName>
</protein>
<dbReference type="InterPro" id="IPR024747">
    <property type="entry name" value="Pyridox_Oxase-rel"/>
</dbReference>
<gene>
    <name evidence="1" type="ORF">CU102_24460</name>
</gene>
<dbReference type="Gene3D" id="2.30.110.10">
    <property type="entry name" value="Electron Transport, Fmn-binding Protein, Chain A"/>
    <property type="match status" value="1"/>
</dbReference>
<name>A0A2P7B962_9HYPH</name>
<dbReference type="AlphaFoldDB" id="A0A2P7B962"/>
<accession>A0A2P7B962</accession>